<evidence type="ECO:0000256" key="1">
    <source>
        <dbReference type="ARBA" id="ARBA00004370"/>
    </source>
</evidence>
<comment type="caution">
    <text evidence="4">The sequence shown here is derived from an EMBL/GenBank/DDBJ whole genome shotgun (WGS) entry which is preliminary data.</text>
</comment>
<sequence>MLLDSPARQHRNSALTTHANTITTSIGGSHTTDVFKWPQPSPLQLPVAPSGRQFLLDVAKPVVARHAAEDVPLSSLFFPSFGTRERAKRGQGIGRKKREVNDIILLGSRRPAGDGRGKDVSVVGAARYLAHALKNDRSIVNDGPGGRAERDPNEAATIAITNLNSTASAFLPPSSPCSSSAFIFPAAERRRFLRPNSTSFPSISSAITFSARRKKAAGTGGVKGKSGRLIYGVFNASPRLLIRVPAASRDKRRLNENVHPDALRRPRSMVLHSPHASRASLHQPYISKLRMRLPNPVINPRQQRRGKREAAAWKIYRHRQVLGTQETLRNVEREEPPAAERGKAEGREDVQLPTSDTEDLLVMLPRFAPTETDLPSTFTSLSFPSSSVASTASSSPNTRSSSSSSSSVAPSSFPSSSPFTLQMPLAGKKRPAIERPSLENTSEQPVKPRRPARREQRDLETTFHTNYKEEEEEEEDDRNGYGECIYFTPSLTTSRQPPTVTPEGGSEGETGGGRAQHKAETVLTVMVKDINDNAPVFPNTTIYGQVQENGAASE</sequence>
<dbReference type="EMBL" id="VSRR010014464">
    <property type="protein sequence ID" value="MPC57050.1"/>
    <property type="molecule type" value="Genomic_DNA"/>
</dbReference>
<feature type="compositionally biased region" description="Low complexity" evidence="3">
    <location>
        <begin position="382"/>
        <end position="420"/>
    </location>
</feature>
<feature type="compositionally biased region" description="Gly residues" evidence="3">
    <location>
        <begin position="505"/>
        <end position="514"/>
    </location>
</feature>
<dbReference type="AlphaFoldDB" id="A0A5B7G9V7"/>
<dbReference type="OrthoDB" id="6363789at2759"/>
<evidence type="ECO:0000313" key="4">
    <source>
        <dbReference type="EMBL" id="MPC57050.1"/>
    </source>
</evidence>
<keyword evidence="5" id="KW-1185">Reference proteome</keyword>
<dbReference type="PROSITE" id="PS00232">
    <property type="entry name" value="CADHERIN_1"/>
    <property type="match status" value="1"/>
</dbReference>
<gene>
    <name evidence="4" type="ORF">E2C01_051021</name>
</gene>
<reference evidence="4 5" key="1">
    <citation type="submission" date="2019-05" db="EMBL/GenBank/DDBJ databases">
        <title>Another draft genome of Portunus trituberculatus and its Hox gene families provides insights of decapod evolution.</title>
        <authorList>
            <person name="Jeong J.-H."/>
            <person name="Song I."/>
            <person name="Kim S."/>
            <person name="Choi T."/>
            <person name="Kim D."/>
            <person name="Ryu S."/>
            <person name="Kim W."/>
        </authorList>
    </citation>
    <scope>NUCLEOTIDE SEQUENCE [LARGE SCALE GENOMIC DNA]</scope>
    <source>
        <tissue evidence="4">Muscle</tissue>
    </source>
</reference>
<feature type="region of interest" description="Disordered" evidence="3">
    <location>
        <begin position="1"/>
        <end position="25"/>
    </location>
</feature>
<dbReference type="GO" id="GO:0005886">
    <property type="term" value="C:plasma membrane"/>
    <property type="evidence" value="ECO:0007669"/>
    <property type="project" value="InterPro"/>
</dbReference>
<feature type="region of interest" description="Disordered" evidence="3">
    <location>
        <begin position="382"/>
        <end position="517"/>
    </location>
</feature>
<dbReference type="Proteomes" id="UP000324222">
    <property type="component" value="Unassembled WGS sequence"/>
</dbReference>
<feature type="compositionally biased region" description="Basic and acidic residues" evidence="3">
    <location>
        <begin position="329"/>
        <end position="350"/>
    </location>
</feature>
<dbReference type="GO" id="GO:0007155">
    <property type="term" value="P:cell adhesion"/>
    <property type="evidence" value="ECO:0007669"/>
    <property type="project" value="InterPro"/>
</dbReference>
<feature type="region of interest" description="Disordered" evidence="3">
    <location>
        <begin position="326"/>
        <end position="358"/>
    </location>
</feature>
<evidence type="ECO:0000313" key="5">
    <source>
        <dbReference type="Proteomes" id="UP000324222"/>
    </source>
</evidence>
<keyword evidence="2" id="KW-0472">Membrane</keyword>
<evidence type="ECO:0000256" key="2">
    <source>
        <dbReference type="ARBA" id="ARBA00023136"/>
    </source>
</evidence>
<accession>A0A5B7G9V7</accession>
<evidence type="ECO:0000256" key="3">
    <source>
        <dbReference type="SAM" id="MobiDB-lite"/>
    </source>
</evidence>
<protein>
    <recommendedName>
        <fullName evidence="6">Cadherin domain-containing protein</fullName>
    </recommendedName>
</protein>
<comment type="subcellular location">
    <subcellularLocation>
        <location evidence="1">Membrane</location>
    </subcellularLocation>
</comment>
<evidence type="ECO:0008006" key="6">
    <source>
        <dbReference type="Google" id="ProtNLM"/>
    </source>
</evidence>
<proteinExistence type="predicted"/>
<organism evidence="4 5">
    <name type="scientific">Portunus trituberculatus</name>
    <name type="common">Swimming crab</name>
    <name type="synonym">Neptunus trituberculatus</name>
    <dbReference type="NCBI Taxonomy" id="210409"/>
    <lineage>
        <taxon>Eukaryota</taxon>
        <taxon>Metazoa</taxon>
        <taxon>Ecdysozoa</taxon>
        <taxon>Arthropoda</taxon>
        <taxon>Crustacea</taxon>
        <taxon>Multicrustacea</taxon>
        <taxon>Malacostraca</taxon>
        <taxon>Eumalacostraca</taxon>
        <taxon>Eucarida</taxon>
        <taxon>Decapoda</taxon>
        <taxon>Pleocyemata</taxon>
        <taxon>Brachyura</taxon>
        <taxon>Eubrachyura</taxon>
        <taxon>Portunoidea</taxon>
        <taxon>Portunidae</taxon>
        <taxon>Portuninae</taxon>
        <taxon>Portunus</taxon>
    </lineage>
</organism>
<dbReference type="InterPro" id="IPR020894">
    <property type="entry name" value="Cadherin_CS"/>
</dbReference>
<name>A0A5B7G9V7_PORTR</name>